<comment type="domain">
    <text evidence="7">Subfamily III proteins have a conserved RTxK motif about 40-50 residues from the C-terminus; the threonine may be replaced by serine or cysteine.</text>
</comment>
<dbReference type="InterPro" id="IPR036075">
    <property type="entry name" value="ARMT-1-like_metal-bd_sf"/>
</dbReference>
<dbReference type="GO" id="GO:0046872">
    <property type="term" value="F:metal ion binding"/>
    <property type="evidence" value="ECO:0007669"/>
    <property type="project" value="UniProtKB-UniRule"/>
</dbReference>
<dbReference type="EMBL" id="LWDF02000615">
    <property type="protein sequence ID" value="KAE8244607.1"/>
    <property type="molecule type" value="Genomic_DNA"/>
</dbReference>
<dbReference type="GO" id="GO:0005634">
    <property type="term" value="C:nucleus"/>
    <property type="evidence" value="ECO:0007669"/>
    <property type="project" value="TreeGrafter"/>
</dbReference>
<comment type="similarity">
    <text evidence="2 7">Belongs to the damage-control phosphatase family. Sugar phosphate phosphatase III subfamily.</text>
</comment>
<dbReference type="Pfam" id="PF01937">
    <property type="entry name" value="ARMT1-like_dom"/>
    <property type="match status" value="1"/>
</dbReference>
<comment type="caution">
    <text evidence="9">The sequence shown here is derived from an EMBL/GenBank/DDBJ whole genome shotgun (WGS) entry which is preliminary data.</text>
</comment>
<evidence type="ECO:0000256" key="1">
    <source>
        <dbReference type="ARBA" id="ARBA00001326"/>
    </source>
</evidence>
<dbReference type="InterPro" id="IPR039763">
    <property type="entry name" value="ARMT1"/>
</dbReference>
<dbReference type="InterPro" id="IPR002791">
    <property type="entry name" value="ARMT1-like_metal-bd"/>
</dbReference>
<comment type="catalytic activity">
    <reaction evidence="6 7">
        <text>beta-D-fructose 6-phosphate = dihydroxyacetone + D-glyceraldehyde 3-phosphate</text>
        <dbReference type="Rhea" id="RHEA:28002"/>
        <dbReference type="ChEBI" id="CHEBI:16016"/>
        <dbReference type="ChEBI" id="CHEBI:57634"/>
        <dbReference type="ChEBI" id="CHEBI:59776"/>
    </reaction>
</comment>
<name>A0A177TJV3_9BASI</name>
<dbReference type="GO" id="GO:0006974">
    <property type="term" value="P:DNA damage response"/>
    <property type="evidence" value="ECO:0007669"/>
    <property type="project" value="TreeGrafter"/>
</dbReference>
<accession>A0A177TJV3</accession>
<comment type="function">
    <text evidence="7">Metal-dependent phosphatase that shows phosphatase activity against several substrates, including fructose-1-phosphate and fructose-6-phosphate. Its preference for fructose-1-phosphate, a strong glycating agent that causes DNA damage rather than a canonical yeast metabolite, suggests a damage-control function in hexose phosphate metabolism.</text>
</comment>
<proteinExistence type="inferred from homology"/>
<gene>
    <name evidence="9" type="ORF">A4X13_0g6446</name>
</gene>
<evidence type="ECO:0000256" key="6">
    <source>
        <dbReference type="ARBA" id="ARBA00048809"/>
    </source>
</evidence>
<keyword evidence="10" id="KW-1185">Reference proteome</keyword>
<dbReference type="GO" id="GO:0016791">
    <property type="term" value="F:phosphatase activity"/>
    <property type="evidence" value="ECO:0007669"/>
    <property type="project" value="TreeGrafter"/>
</dbReference>
<dbReference type="AlphaFoldDB" id="A0A177TJV3"/>
<keyword evidence="5 7" id="KW-0464">Manganese</keyword>
<sequence length="123" mass="13284">MINSDSVTNSAEGQKALLEMATINLLGNATDLSLLTSLSYVDIQALQASSAEQQQAKARFILAHEVERVWNDVIAPLPTLAPEQQRSKEGGRIDIVLDNSGLGLYTDLLFADWLLSTGASPTR</sequence>
<protein>
    <recommendedName>
        <fullName evidence="7">Sugar phosphate phosphatase</fullName>
        <ecNumber evidence="7">3.1.3.-</ecNumber>
    </recommendedName>
</protein>
<keyword evidence="3 7" id="KW-0479">Metal-binding</keyword>
<dbReference type="PANTHER" id="PTHR12260">
    <property type="entry name" value="DAMAGE-CONTROL PHOSPHATASE ARMT1"/>
    <property type="match status" value="1"/>
</dbReference>
<dbReference type="Proteomes" id="UP000077521">
    <property type="component" value="Unassembled WGS sequence"/>
</dbReference>
<evidence type="ECO:0000256" key="7">
    <source>
        <dbReference type="RuleBase" id="RU367030"/>
    </source>
</evidence>
<evidence type="ECO:0000256" key="4">
    <source>
        <dbReference type="ARBA" id="ARBA00022801"/>
    </source>
</evidence>
<comment type="catalytic activity">
    <reaction evidence="1 7">
        <text>beta-D-fructose 1-phosphate + H2O = D-fructose + phosphate</text>
        <dbReference type="Rhea" id="RHEA:35603"/>
        <dbReference type="ChEBI" id="CHEBI:15377"/>
        <dbReference type="ChEBI" id="CHEBI:37721"/>
        <dbReference type="ChEBI" id="CHEBI:43474"/>
        <dbReference type="ChEBI" id="CHEBI:138881"/>
    </reaction>
</comment>
<feature type="domain" description="Damage-control phosphatase ARMT1-like metal-binding" evidence="8">
    <location>
        <begin position="7"/>
        <end position="118"/>
    </location>
</feature>
<evidence type="ECO:0000256" key="3">
    <source>
        <dbReference type="ARBA" id="ARBA00022723"/>
    </source>
</evidence>
<evidence type="ECO:0000256" key="2">
    <source>
        <dbReference type="ARBA" id="ARBA00009519"/>
    </source>
</evidence>
<dbReference type="EC" id="3.1.3.-" evidence="7"/>
<evidence type="ECO:0000256" key="5">
    <source>
        <dbReference type="ARBA" id="ARBA00023211"/>
    </source>
</evidence>
<organism evidence="9 10">
    <name type="scientific">Tilletia indica</name>
    <dbReference type="NCBI Taxonomy" id="43049"/>
    <lineage>
        <taxon>Eukaryota</taxon>
        <taxon>Fungi</taxon>
        <taxon>Dikarya</taxon>
        <taxon>Basidiomycota</taxon>
        <taxon>Ustilaginomycotina</taxon>
        <taxon>Exobasidiomycetes</taxon>
        <taxon>Tilletiales</taxon>
        <taxon>Tilletiaceae</taxon>
        <taxon>Tilletia</taxon>
    </lineage>
</organism>
<evidence type="ECO:0000313" key="10">
    <source>
        <dbReference type="Proteomes" id="UP000077521"/>
    </source>
</evidence>
<evidence type="ECO:0000313" key="9">
    <source>
        <dbReference type="EMBL" id="KAE8244607.1"/>
    </source>
</evidence>
<comment type="cofactor">
    <cofactor evidence="7">
        <name>Mn(2+)</name>
        <dbReference type="ChEBI" id="CHEBI:29035"/>
    </cofactor>
    <cofactor evidence="7">
        <name>Ni(2+)</name>
        <dbReference type="ChEBI" id="CHEBI:49786"/>
    </cofactor>
</comment>
<reference evidence="9" key="2">
    <citation type="journal article" date="2019" name="IMA Fungus">
        <title>Genome sequencing and comparison of five Tilletia species to identify candidate genes for the detection of regulated species infecting wheat.</title>
        <authorList>
            <person name="Nguyen H.D.T."/>
            <person name="Sultana T."/>
            <person name="Kesanakurti P."/>
            <person name="Hambleton S."/>
        </authorList>
    </citation>
    <scope>NUCLEOTIDE SEQUENCE</scope>
    <source>
        <strain evidence="9">DAOMC 236416</strain>
    </source>
</reference>
<evidence type="ECO:0000259" key="8">
    <source>
        <dbReference type="Pfam" id="PF01937"/>
    </source>
</evidence>
<dbReference type="SUPFAM" id="SSF111321">
    <property type="entry name" value="AF1104-like"/>
    <property type="match status" value="1"/>
</dbReference>
<dbReference type="PANTHER" id="PTHR12260:SF6">
    <property type="entry name" value="DAMAGE-CONTROL PHOSPHATASE ARMT1"/>
    <property type="match status" value="1"/>
</dbReference>
<keyword evidence="4 7" id="KW-0378">Hydrolase</keyword>
<reference evidence="9" key="1">
    <citation type="submission" date="2016-04" db="EMBL/GenBank/DDBJ databases">
        <authorList>
            <person name="Nguyen H.D."/>
            <person name="Samba Siva P."/>
            <person name="Cullis J."/>
            <person name="Levesque C.A."/>
            <person name="Hambleton S."/>
        </authorList>
    </citation>
    <scope>NUCLEOTIDE SEQUENCE</scope>
    <source>
        <strain evidence="9">DAOMC 236416</strain>
    </source>
</reference>